<evidence type="ECO:0000256" key="3">
    <source>
        <dbReference type="ARBA" id="ARBA00004496"/>
    </source>
</evidence>
<dbReference type="EMBL" id="DRLF01000118">
    <property type="protein sequence ID" value="HEC05824.1"/>
    <property type="molecule type" value="Genomic_DNA"/>
</dbReference>
<evidence type="ECO:0000256" key="15">
    <source>
        <dbReference type="ARBA" id="ARBA00040883"/>
    </source>
</evidence>
<accession>A0A831WCJ6</accession>
<feature type="binding site" evidence="16">
    <location>
        <position position="180"/>
    </location>
    <ligand>
        <name>substrate</name>
    </ligand>
</feature>
<comment type="pathway">
    <text evidence="4 16">Cofactor biosynthesis; coenzyme A biosynthesis; CoA from (R)-pantothenate: step 1/5.</text>
</comment>
<feature type="binding site" evidence="16">
    <location>
        <position position="128"/>
    </location>
    <ligand>
        <name>ATP</name>
        <dbReference type="ChEBI" id="CHEBI:30616"/>
    </ligand>
</feature>
<comment type="subcellular location">
    <subcellularLocation>
        <location evidence="3 16">Cytoplasm</location>
    </subcellularLocation>
</comment>
<dbReference type="UniPathway" id="UPA00241">
    <property type="reaction ID" value="UER00352"/>
</dbReference>
<dbReference type="GO" id="GO:0005737">
    <property type="term" value="C:cytoplasm"/>
    <property type="evidence" value="ECO:0007669"/>
    <property type="project" value="UniProtKB-SubCell"/>
</dbReference>
<dbReference type="GO" id="GO:0005524">
    <property type="term" value="F:ATP binding"/>
    <property type="evidence" value="ECO:0007669"/>
    <property type="project" value="UniProtKB-UniRule"/>
</dbReference>
<dbReference type="NCBIfam" id="TIGR00671">
    <property type="entry name" value="baf"/>
    <property type="match status" value="1"/>
</dbReference>
<keyword evidence="10 16" id="KW-0418">Kinase</keyword>
<reference evidence="17" key="1">
    <citation type="journal article" date="2020" name="mSystems">
        <title>Genome- and Community-Level Interaction Insights into Carbon Utilization and Element Cycling Functions of Hydrothermarchaeota in Hydrothermal Sediment.</title>
        <authorList>
            <person name="Zhou Z."/>
            <person name="Liu Y."/>
            <person name="Xu W."/>
            <person name="Pan J."/>
            <person name="Luo Z.H."/>
            <person name="Li M."/>
        </authorList>
    </citation>
    <scope>NUCLEOTIDE SEQUENCE [LARGE SCALE GENOMIC DNA]</scope>
    <source>
        <strain evidence="17">HyVt-458</strain>
    </source>
</reference>
<keyword evidence="12 16" id="KW-0630">Potassium</keyword>
<dbReference type="HAMAP" id="MF_01274">
    <property type="entry name" value="Pantothen_kinase_3"/>
    <property type="match status" value="1"/>
</dbReference>
<evidence type="ECO:0000256" key="16">
    <source>
        <dbReference type="HAMAP-Rule" id="MF_01274"/>
    </source>
</evidence>
<dbReference type="Pfam" id="PF03309">
    <property type="entry name" value="Pan_kinase"/>
    <property type="match status" value="1"/>
</dbReference>
<organism evidence="17">
    <name type="scientific">Thiolapillus brandeum</name>
    <dbReference type="NCBI Taxonomy" id="1076588"/>
    <lineage>
        <taxon>Bacteria</taxon>
        <taxon>Pseudomonadati</taxon>
        <taxon>Pseudomonadota</taxon>
        <taxon>Gammaproteobacteria</taxon>
        <taxon>Chromatiales</taxon>
        <taxon>Sedimenticolaceae</taxon>
        <taxon>Thiolapillus</taxon>
    </lineage>
</organism>
<evidence type="ECO:0000256" key="12">
    <source>
        <dbReference type="ARBA" id="ARBA00022958"/>
    </source>
</evidence>
<evidence type="ECO:0000256" key="13">
    <source>
        <dbReference type="ARBA" id="ARBA00022993"/>
    </source>
</evidence>
<evidence type="ECO:0000256" key="10">
    <source>
        <dbReference type="ARBA" id="ARBA00022777"/>
    </source>
</evidence>
<dbReference type="GO" id="GO:0015937">
    <property type="term" value="P:coenzyme A biosynthetic process"/>
    <property type="evidence" value="ECO:0007669"/>
    <property type="project" value="UniProtKB-UniRule"/>
</dbReference>
<protein>
    <recommendedName>
        <fullName evidence="15 16">Type III pantothenate kinase</fullName>
        <ecNumber evidence="6 16">2.7.1.33</ecNumber>
    </recommendedName>
    <alternativeName>
        <fullName evidence="16">PanK-III</fullName>
    </alternativeName>
    <alternativeName>
        <fullName evidence="16">Pantothenic acid kinase</fullName>
    </alternativeName>
</protein>
<dbReference type="GO" id="GO:0046872">
    <property type="term" value="F:metal ion binding"/>
    <property type="evidence" value="ECO:0007669"/>
    <property type="project" value="UniProtKB-KW"/>
</dbReference>
<comment type="similarity">
    <text evidence="14 16">Belongs to the type III pantothenate kinase family.</text>
</comment>
<evidence type="ECO:0000256" key="9">
    <source>
        <dbReference type="ARBA" id="ARBA00022741"/>
    </source>
</evidence>
<evidence type="ECO:0000256" key="8">
    <source>
        <dbReference type="ARBA" id="ARBA00022679"/>
    </source>
</evidence>
<dbReference type="InterPro" id="IPR004619">
    <property type="entry name" value="Type_III_PanK"/>
</dbReference>
<evidence type="ECO:0000256" key="11">
    <source>
        <dbReference type="ARBA" id="ARBA00022840"/>
    </source>
</evidence>
<dbReference type="EC" id="2.7.1.33" evidence="6 16"/>
<dbReference type="InterPro" id="IPR043129">
    <property type="entry name" value="ATPase_NBD"/>
</dbReference>
<feature type="binding site" evidence="16">
    <location>
        <begin position="8"/>
        <end position="15"/>
    </location>
    <ligand>
        <name>ATP</name>
        <dbReference type="ChEBI" id="CHEBI:30616"/>
    </ligand>
</feature>
<dbReference type="CDD" id="cd24015">
    <property type="entry name" value="ASKHA_NBD_PanK-III"/>
    <property type="match status" value="1"/>
</dbReference>
<keyword evidence="9 16" id="KW-0547">Nucleotide-binding</keyword>
<evidence type="ECO:0000256" key="7">
    <source>
        <dbReference type="ARBA" id="ARBA00022490"/>
    </source>
</evidence>
<proteinExistence type="inferred from homology"/>
<dbReference type="SUPFAM" id="SSF53067">
    <property type="entry name" value="Actin-like ATPase domain"/>
    <property type="match status" value="2"/>
</dbReference>
<comment type="cofactor">
    <cofactor evidence="16">
        <name>NH4(+)</name>
        <dbReference type="ChEBI" id="CHEBI:28938"/>
    </cofactor>
    <cofactor evidence="16">
        <name>K(+)</name>
        <dbReference type="ChEBI" id="CHEBI:29103"/>
    </cofactor>
    <text evidence="16">A monovalent cation. Ammonium or potassium.</text>
</comment>
<keyword evidence="11 16" id="KW-0067">ATP-binding</keyword>
<name>A0A831WCJ6_9GAMM</name>
<feature type="binding site" evidence="16">
    <location>
        <position position="125"/>
    </location>
    <ligand>
        <name>K(+)</name>
        <dbReference type="ChEBI" id="CHEBI:29103"/>
    </ligand>
</feature>
<dbReference type="PANTHER" id="PTHR34265">
    <property type="entry name" value="TYPE III PANTOTHENATE KINASE"/>
    <property type="match status" value="1"/>
</dbReference>
<gene>
    <name evidence="16" type="primary">coaX</name>
    <name evidence="17" type="ORF">ENJ12_03165</name>
</gene>
<dbReference type="AlphaFoldDB" id="A0A831WCJ6"/>
<dbReference type="Proteomes" id="UP000886339">
    <property type="component" value="Unassembled WGS sequence"/>
</dbReference>
<comment type="cofactor">
    <cofactor evidence="2">
        <name>K(+)</name>
        <dbReference type="ChEBI" id="CHEBI:29103"/>
    </cofactor>
</comment>
<sequence length="251" mass="27901">MTGRLYIDLGNSRIKWMLENPQSCSDMRAMEYTRGHFSEVLDSAWRFADRPEQLWLASVAGSETNNELTAWVRDAWELTPHVMKVSAADCGLTCGYLQPEQLGVDRWAAMISAYRYSQDGVCVVDCGTAVTLDMVDASGRHLGGYILPGVQAMKHKLLQETAIDMEEQYIRTGQEWGNSTVTCVELGTRKAVVALIEQSIERLQAAGICDPGLILTGGEAGLIEPLMQIDCQRRDRLVLEGIRLYAREHGS</sequence>
<keyword evidence="7 16" id="KW-0963">Cytoplasm</keyword>
<evidence type="ECO:0000256" key="4">
    <source>
        <dbReference type="ARBA" id="ARBA00005225"/>
    </source>
</evidence>
<evidence type="ECO:0000256" key="6">
    <source>
        <dbReference type="ARBA" id="ARBA00012102"/>
    </source>
</evidence>
<evidence type="ECO:0000256" key="14">
    <source>
        <dbReference type="ARBA" id="ARBA00038036"/>
    </source>
</evidence>
<feature type="binding site" evidence="16">
    <location>
        <begin position="103"/>
        <end position="106"/>
    </location>
    <ligand>
        <name>substrate</name>
    </ligand>
</feature>
<dbReference type="GO" id="GO:0004594">
    <property type="term" value="F:pantothenate kinase activity"/>
    <property type="evidence" value="ECO:0007669"/>
    <property type="project" value="UniProtKB-UniRule"/>
</dbReference>
<comment type="catalytic activity">
    <reaction evidence="1 16">
        <text>(R)-pantothenate + ATP = (R)-4'-phosphopantothenate + ADP + H(+)</text>
        <dbReference type="Rhea" id="RHEA:16373"/>
        <dbReference type="ChEBI" id="CHEBI:10986"/>
        <dbReference type="ChEBI" id="CHEBI:15378"/>
        <dbReference type="ChEBI" id="CHEBI:29032"/>
        <dbReference type="ChEBI" id="CHEBI:30616"/>
        <dbReference type="ChEBI" id="CHEBI:456216"/>
        <dbReference type="EC" id="2.7.1.33"/>
    </reaction>
</comment>
<feature type="active site" description="Proton acceptor" evidence="16">
    <location>
        <position position="105"/>
    </location>
</feature>
<keyword evidence="8 16" id="KW-0808">Transferase</keyword>
<evidence type="ECO:0000256" key="5">
    <source>
        <dbReference type="ARBA" id="ARBA00011738"/>
    </source>
</evidence>
<evidence type="ECO:0000313" key="17">
    <source>
        <dbReference type="EMBL" id="HEC05824.1"/>
    </source>
</evidence>
<dbReference type="Gene3D" id="3.30.420.40">
    <property type="match status" value="2"/>
</dbReference>
<evidence type="ECO:0000256" key="2">
    <source>
        <dbReference type="ARBA" id="ARBA00001958"/>
    </source>
</evidence>
<evidence type="ECO:0000256" key="1">
    <source>
        <dbReference type="ARBA" id="ARBA00001206"/>
    </source>
</evidence>
<feature type="binding site" evidence="16">
    <location>
        <position position="96"/>
    </location>
    <ligand>
        <name>substrate</name>
    </ligand>
</feature>
<comment type="function">
    <text evidence="16">Catalyzes the phosphorylation of pantothenate (Pan), the first step in CoA biosynthesis.</text>
</comment>
<keyword evidence="13 16" id="KW-0173">Coenzyme A biosynthesis</keyword>
<keyword evidence="16" id="KW-0479">Metal-binding</keyword>
<dbReference type="PANTHER" id="PTHR34265:SF1">
    <property type="entry name" value="TYPE III PANTOTHENATE KINASE"/>
    <property type="match status" value="1"/>
</dbReference>
<comment type="subunit">
    <text evidence="5 16">Homodimer.</text>
</comment>
<comment type="caution">
    <text evidence="17">The sequence shown here is derived from an EMBL/GenBank/DDBJ whole genome shotgun (WGS) entry which is preliminary data.</text>
</comment>